<name>A0AAV5JNQ7_9ROSI</name>
<dbReference type="FunFam" id="3.30.70.330:FF:000255">
    <property type="entry name" value="Regulator of nonsense transcripts UPF3"/>
    <property type="match status" value="1"/>
</dbReference>
<keyword evidence="4" id="KW-0539">Nucleus</keyword>
<accession>A0AAV5JNQ7</accession>
<dbReference type="InterPro" id="IPR005120">
    <property type="entry name" value="UPF3_dom"/>
</dbReference>
<evidence type="ECO:0000256" key="3">
    <source>
        <dbReference type="ARBA" id="ARBA00023161"/>
    </source>
</evidence>
<gene>
    <name evidence="7" type="ORF">SLEP1_g26881</name>
</gene>
<dbReference type="GO" id="GO:0000184">
    <property type="term" value="P:nuclear-transcribed mRNA catabolic process, nonsense-mediated decay"/>
    <property type="evidence" value="ECO:0007669"/>
    <property type="project" value="UniProtKB-KW"/>
</dbReference>
<dbReference type="GO" id="GO:0045727">
    <property type="term" value="P:positive regulation of translation"/>
    <property type="evidence" value="ECO:0007669"/>
    <property type="project" value="TreeGrafter"/>
</dbReference>
<dbReference type="EMBL" id="BPVZ01000045">
    <property type="protein sequence ID" value="GKV16204.1"/>
    <property type="molecule type" value="Genomic_DNA"/>
</dbReference>
<dbReference type="SUPFAM" id="SSF54928">
    <property type="entry name" value="RNA-binding domain, RBD"/>
    <property type="match status" value="1"/>
</dbReference>
<dbReference type="GO" id="GO:0005730">
    <property type="term" value="C:nucleolus"/>
    <property type="evidence" value="ECO:0007669"/>
    <property type="project" value="TreeGrafter"/>
</dbReference>
<feature type="compositionally biased region" description="Basic and acidic residues" evidence="5">
    <location>
        <begin position="382"/>
        <end position="397"/>
    </location>
</feature>
<feature type="compositionally biased region" description="Basic and acidic residues" evidence="5">
    <location>
        <begin position="404"/>
        <end position="416"/>
    </location>
</feature>
<evidence type="ECO:0000256" key="1">
    <source>
        <dbReference type="ARBA" id="ARBA00004123"/>
    </source>
</evidence>
<dbReference type="Pfam" id="PF03467">
    <property type="entry name" value="Smg4_UPF3"/>
    <property type="match status" value="1"/>
</dbReference>
<evidence type="ECO:0000256" key="4">
    <source>
        <dbReference type="ARBA" id="ARBA00023242"/>
    </source>
</evidence>
<dbReference type="AlphaFoldDB" id="A0AAV5JNQ7"/>
<dbReference type="InterPro" id="IPR039722">
    <property type="entry name" value="Upf3"/>
</dbReference>
<feature type="compositionally biased region" description="Basic and acidic residues" evidence="5">
    <location>
        <begin position="360"/>
        <end position="371"/>
    </location>
</feature>
<evidence type="ECO:0000256" key="5">
    <source>
        <dbReference type="SAM" id="MobiDB-lite"/>
    </source>
</evidence>
<feature type="region of interest" description="Disordered" evidence="5">
    <location>
        <begin position="329"/>
        <end position="425"/>
    </location>
</feature>
<proteinExistence type="inferred from homology"/>
<feature type="region of interest" description="Disordered" evidence="5">
    <location>
        <begin position="174"/>
        <end position="226"/>
    </location>
</feature>
<comment type="subcellular location">
    <subcellularLocation>
        <location evidence="1">Nucleus</location>
    </subcellularLocation>
</comment>
<feature type="region of interest" description="Disordered" evidence="5">
    <location>
        <begin position="264"/>
        <end position="294"/>
    </location>
</feature>
<feature type="compositionally biased region" description="Polar residues" evidence="5">
    <location>
        <begin position="278"/>
        <end position="291"/>
    </location>
</feature>
<evidence type="ECO:0000313" key="7">
    <source>
        <dbReference type="EMBL" id="GKV16204.1"/>
    </source>
</evidence>
<dbReference type="GO" id="GO:0005737">
    <property type="term" value="C:cytoplasm"/>
    <property type="evidence" value="ECO:0007669"/>
    <property type="project" value="TreeGrafter"/>
</dbReference>
<evidence type="ECO:0000256" key="2">
    <source>
        <dbReference type="ARBA" id="ARBA00005991"/>
    </source>
</evidence>
<feature type="region of interest" description="Disordered" evidence="5">
    <location>
        <begin position="437"/>
        <end position="507"/>
    </location>
</feature>
<dbReference type="Proteomes" id="UP001054252">
    <property type="component" value="Unassembled WGS sequence"/>
</dbReference>
<feature type="compositionally biased region" description="Polar residues" evidence="5">
    <location>
        <begin position="445"/>
        <end position="457"/>
    </location>
</feature>
<organism evidence="7 8">
    <name type="scientific">Rubroshorea leprosula</name>
    <dbReference type="NCBI Taxonomy" id="152421"/>
    <lineage>
        <taxon>Eukaryota</taxon>
        <taxon>Viridiplantae</taxon>
        <taxon>Streptophyta</taxon>
        <taxon>Embryophyta</taxon>
        <taxon>Tracheophyta</taxon>
        <taxon>Spermatophyta</taxon>
        <taxon>Magnoliopsida</taxon>
        <taxon>eudicotyledons</taxon>
        <taxon>Gunneridae</taxon>
        <taxon>Pentapetalae</taxon>
        <taxon>rosids</taxon>
        <taxon>malvids</taxon>
        <taxon>Malvales</taxon>
        <taxon>Dipterocarpaceae</taxon>
        <taxon>Rubroshorea</taxon>
    </lineage>
</organism>
<feature type="compositionally biased region" description="Basic and acidic residues" evidence="5">
    <location>
        <begin position="200"/>
        <end position="222"/>
    </location>
</feature>
<dbReference type="GO" id="GO:0003729">
    <property type="term" value="F:mRNA binding"/>
    <property type="evidence" value="ECO:0007669"/>
    <property type="project" value="TreeGrafter"/>
</dbReference>
<dbReference type="CDD" id="cd12455">
    <property type="entry name" value="RRM_like_Smg4_UPF3"/>
    <property type="match status" value="1"/>
</dbReference>
<feature type="domain" description="UPF3" evidence="6">
    <location>
        <begin position="7"/>
        <end position="168"/>
    </location>
</feature>
<comment type="similarity">
    <text evidence="2">Belongs to the RENT3 family.</text>
</comment>
<dbReference type="PANTHER" id="PTHR13112:SF5">
    <property type="entry name" value="REGULATOR OF NONSENSE TRANSCRIPTS UPF3"/>
    <property type="match status" value="1"/>
</dbReference>
<dbReference type="InterPro" id="IPR012677">
    <property type="entry name" value="Nucleotide-bd_a/b_plait_sf"/>
</dbReference>
<reference evidence="7 8" key="1">
    <citation type="journal article" date="2021" name="Commun. Biol.">
        <title>The genome of Shorea leprosula (Dipterocarpaceae) highlights the ecological relevance of drought in aseasonal tropical rainforests.</title>
        <authorList>
            <person name="Ng K.K.S."/>
            <person name="Kobayashi M.J."/>
            <person name="Fawcett J.A."/>
            <person name="Hatakeyama M."/>
            <person name="Paape T."/>
            <person name="Ng C.H."/>
            <person name="Ang C.C."/>
            <person name="Tnah L.H."/>
            <person name="Lee C.T."/>
            <person name="Nishiyama T."/>
            <person name="Sese J."/>
            <person name="O'Brien M.J."/>
            <person name="Copetti D."/>
            <person name="Mohd Noor M.I."/>
            <person name="Ong R.C."/>
            <person name="Putra M."/>
            <person name="Sireger I.Z."/>
            <person name="Indrioko S."/>
            <person name="Kosugi Y."/>
            <person name="Izuno A."/>
            <person name="Isagi Y."/>
            <person name="Lee S.L."/>
            <person name="Shimizu K.K."/>
        </authorList>
    </citation>
    <scope>NUCLEOTIDE SEQUENCE [LARGE SCALE GENOMIC DNA]</scope>
    <source>
        <strain evidence="7">214</strain>
    </source>
</reference>
<keyword evidence="8" id="KW-1185">Reference proteome</keyword>
<evidence type="ECO:0000259" key="6">
    <source>
        <dbReference type="Pfam" id="PF03467"/>
    </source>
</evidence>
<dbReference type="Gene3D" id="3.30.70.330">
    <property type="match status" value="1"/>
</dbReference>
<dbReference type="PANTHER" id="PTHR13112">
    <property type="entry name" value="UPF3 REGULATOR OF NONSENSE TRANSCRIPTS-LIKE PROTEIN"/>
    <property type="match status" value="1"/>
</dbReference>
<comment type="caution">
    <text evidence="7">The sequence shown here is derived from an EMBL/GenBank/DDBJ whole genome shotgun (WGS) entry which is preliminary data.</text>
</comment>
<protein>
    <recommendedName>
        <fullName evidence="6">UPF3 domain-containing protein</fullName>
    </recommendedName>
</protein>
<sequence>MKDPLRRTKVVLRHLPPSLGQADLLAQIDDRFRNRYNWFSFRPGKSSHKHQRYSRAYIDFKNPEDVFEFAEFFDGHVFVNEKGTQLKAIVEYSPSQRVPKPCSKRDGREGTIFKDPDYLEFLKLIAKPVENLPSAEVQLERKEAELSNAAKEIPIITPLMEFVRQKRAAKNGIQRSVTTGKVRRSGATSKGKAGVSATKRSSEKKKYVLKDGAKSSSRKDKSNFVVMSRRKDKSVISSVCSIDTPVTGVTLTSESGKKKILLLKPKDREAPHQDAVSPVTNSSTSPALGQNRSREAGGRLIRSILLNNEASQSSAAAQPQQKAQTIGLEYIKRPPRPSNTQLGMNGHVTNNEPSSFGSDVDSKRMSDDRFGKKEKHSLGSTGEKHEKRTRNKDRPDRGVWAPLRRADFPQAKEHCSHALQSSQLPSDSVEVTLGEMKGDIPHGSSGRNGHSVENGSHQHFGWRIGAQSLKDDGSAISTEVKSSKRGGAAGGGGVHEKQVWVQKSSAS</sequence>
<evidence type="ECO:0000313" key="8">
    <source>
        <dbReference type="Proteomes" id="UP001054252"/>
    </source>
</evidence>
<feature type="compositionally biased region" description="Polar residues" evidence="5">
    <location>
        <begin position="338"/>
        <end position="357"/>
    </location>
</feature>
<dbReference type="InterPro" id="IPR035979">
    <property type="entry name" value="RBD_domain_sf"/>
</dbReference>
<keyword evidence="3" id="KW-0866">Nonsense-mediated mRNA decay</keyword>